<dbReference type="EMBL" id="JANBPG010000333">
    <property type="protein sequence ID" value="KAJ1897443.1"/>
    <property type="molecule type" value="Genomic_DNA"/>
</dbReference>
<sequence length="120" mass="13661">MSRVSGKLGELQAAYQRAVSLWPVDKLRPTHCYKSVLKQQMNKTFDKLSALRGDQLNSEITVVQKELDALNNLVSNRYRSQYKVSEAISDPVSHKGYYTQLLNSIDDAVKTNRKTSLRVD</sequence>
<protein>
    <submittedName>
        <fullName evidence="1">Uncharacterized protein</fullName>
    </submittedName>
</protein>
<evidence type="ECO:0000313" key="1">
    <source>
        <dbReference type="EMBL" id="KAJ1897443.1"/>
    </source>
</evidence>
<comment type="caution">
    <text evidence="1">The sequence shown here is derived from an EMBL/GenBank/DDBJ whole genome shotgun (WGS) entry which is preliminary data.</text>
</comment>
<name>A0ACC1INU6_9FUNG</name>
<reference evidence="1" key="1">
    <citation type="submission" date="2022-07" db="EMBL/GenBank/DDBJ databases">
        <title>Phylogenomic reconstructions and comparative analyses of Kickxellomycotina fungi.</title>
        <authorList>
            <person name="Reynolds N.K."/>
            <person name="Stajich J.E."/>
            <person name="Barry K."/>
            <person name="Grigoriev I.V."/>
            <person name="Crous P."/>
            <person name="Smith M.E."/>
        </authorList>
    </citation>
    <scope>NUCLEOTIDE SEQUENCE</scope>
    <source>
        <strain evidence="1">Benny 63K</strain>
    </source>
</reference>
<accession>A0ACC1INU6</accession>
<gene>
    <name evidence="1" type="ORF">LPJ66_003363</name>
</gene>
<evidence type="ECO:0000313" key="2">
    <source>
        <dbReference type="Proteomes" id="UP001150581"/>
    </source>
</evidence>
<dbReference type="Proteomes" id="UP001150581">
    <property type="component" value="Unassembled WGS sequence"/>
</dbReference>
<proteinExistence type="predicted"/>
<organism evidence="1 2">
    <name type="scientific">Kickxella alabastrina</name>
    <dbReference type="NCBI Taxonomy" id="61397"/>
    <lineage>
        <taxon>Eukaryota</taxon>
        <taxon>Fungi</taxon>
        <taxon>Fungi incertae sedis</taxon>
        <taxon>Zoopagomycota</taxon>
        <taxon>Kickxellomycotina</taxon>
        <taxon>Kickxellomycetes</taxon>
        <taxon>Kickxellales</taxon>
        <taxon>Kickxellaceae</taxon>
        <taxon>Kickxella</taxon>
    </lineage>
</organism>
<keyword evidence="2" id="KW-1185">Reference proteome</keyword>